<dbReference type="AlphaFoldDB" id="A0A7S3K128"/>
<proteinExistence type="predicted"/>
<reference evidence="2" key="1">
    <citation type="submission" date="2021-01" db="EMBL/GenBank/DDBJ databases">
        <authorList>
            <person name="Corre E."/>
            <person name="Pelletier E."/>
            <person name="Niang G."/>
            <person name="Scheremetjew M."/>
            <person name="Finn R."/>
            <person name="Kale V."/>
            <person name="Holt S."/>
            <person name="Cochrane G."/>
            <person name="Meng A."/>
            <person name="Brown T."/>
            <person name="Cohen L."/>
        </authorList>
    </citation>
    <scope>NUCLEOTIDE SEQUENCE</scope>
    <source>
        <strain evidence="2">CCMP1510</strain>
    </source>
</reference>
<feature type="region of interest" description="Disordered" evidence="1">
    <location>
        <begin position="710"/>
        <end position="766"/>
    </location>
</feature>
<feature type="compositionally biased region" description="Polar residues" evidence="1">
    <location>
        <begin position="757"/>
        <end position="766"/>
    </location>
</feature>
<feature type="region of interest" description="Disordered" evidence="1">
    <location>
        <begin position="1"/>
        <end position="111"/>
    </location>
</feature>
<gene>
    <name evidence="2" type="ORF">ALAG00032_LOCUS10748</name>
</gene>
<feature type="compositionally biased region" description="Acidic residues" evidence="1">
    <location>
        <begin position="892"/>
        <end position="902"/>
    </location>
</feature>
<organism evidence="2">
    <name type="scientific">Aureoumbra lagunensis</name>
    <dbReference type="NCBI Taxonomy" id="44058"/>
    <lineage>
        <taxon>Eukaryota</taxon>
        <taxon>Sar</taxon>
        <taxon>Stramenopiles</taxon>
        <taxon>Ochrophyta</taxon>
        <taxon>Pelagophyceae</taxon>
        <taxon>Pelagomonadales</taxon>
        <taxon>Aureoumbra</taxon>
    </lineage>
</organism>
<feature type="compositionally biased region" description="Low complexity" evidence="1">
    <location>
        <begin position="724"/>
        <end position="745"/>
    </location>
</feature>
<protein>
    <submittedName>
        <fullName evidence="2">Uncharacterized protein</fullName>
    </submittedName>
</protein>
<evidence type="ECO:0000313" key="2">
    <source>
        <dbReference type="EMBL" id="CAE0369984.1"/>
    </source>
</evidence>
<evidence type="ECO:0000256" key="1">
    <source>
        <dbReference type="SAM" id="MobiDB-lite"/>
    </source>
</evidence>
<sequence length="948" mass="107923">MSEMRRRRRGENEEKEREEIIESVLKKEKTRSEKTSPGRPPAQIKKPPGRPPAQIKKPRGRPPTQIKKPPGRPPAQAIKKKSPGRPPAQATKKPRGRPSSNSDVSSGRKRKLVSSEIKVGDIVTLCDDGSVGRIMAIYPKEKTFDISMVLNGQRLKKVDCNRFLIGDESASYSARRIDRYKMKVDTFLNDHENTVLKVDELIDKKNKNQVKYLLESLLKMKKNQIQIAFFQGTIPLEESQELFELFCQWLCKKSIAKLEPSSNICMQLQSQGWYQSGHHYLGKLCRYGTTSKKYCIVAWKPAKEARQKFDKWSPFVAIFAIIPQDYMKGENKNTNQDEYISITEPELNLLDKYGNNDDETNICLWSLNIGEIRFSSQQLIRLADSLAESEITHMFYECNNLFASAFSPQAQFQSPAALEAARNARKGRDGWKDTFRNIIRTNRKKHDLYLFKDHRPKQNAIIHQAVKNWFCPWGHKENKQWLAKHGGIQYDYYSASSLQNTADTERARRRSMGIPTVGDRIELIDDNKKKTKRGTVARVLSQGIQFILAFDDGGCRTINTRASDIWQFENLPKLHDVVRYTWSEAYGMHRLPVVPTINNALTDGVLLTLFSEIAGAEFWYTTETGAIRCPPIQNQIHSDWTIEYPAGSTGAYALRASRREANRSKQVQIPPPSDSTIQVKNAQGKWLEALIIGVGKEKVHQGLPDFYEQEHLSSSSGNKKKFSGKNTQSNGANDYAGSASSAASSTRPKRTPIPRTMFNSSESSTELSKRMREDATLCKFILQHNGVTYKAHLGRSRFNDLWRYQKTTEVSSGPALIGSSFAYRIAPLLKIQNAKSKISNAFLHLVFRDRDDPVRLLQVKDIEWHRNQWSLIVSRASSPANDADTSDKSSDESSDDEDEIDEFDRDTLVDDEEHSVCWRYPHPPLTLFTEKLVALAPASFQSRTCLLE</sequence>
<name>A0A7S3K128_9STRA</name>
<feature type="compositionally biased region" description="Basic and acidic residues" evidence="1">
    <location>
        <begin position="10"/>
        <end position="36"/>
    </location>
</feature>
<accession>A0A7S3K128</accession>
<dbReference type="EMBL" id="HBIJ01016124">
    <property type="protein sequence ID" value="CAE0369984.1"/>
    <property type="molecule type" value="Transcribed_RNA"/>
</dbReference>
<feature type="region of interest" description="Disordered" evidence="1">
    <location>
        <begin position="877"/>
        <end position="902"/>
    </location>
</feature>